<accession>A7RJB3</accession>
<proteinExistence type="predicted"/>
<dbReference type="SMART" id="SM00034">
    <property type="entry name" value="CLECT"/>
    <property type="match status" value="1"/>
</dbReference>
<dbReference type="InterPro" id="IPR050111">
    <property type="entry name" value="C-type_lectin/snaclec_domain"/>
</dbReference>
<dbReference type="SUPFAM" id="SSF56436">
    <property type="entry name" value="C-type lectin-like"/>
    <property type="match status" value="1"/>
</dbReference>
<feature type="domain" description="C-type lectin" evidence="2">
    <location>
        <begin position="75"/>
        <end position="195"/>
    </location>
</feature>
<dbReference type="KEGG" id="nve:5520799"/>
<dbReference type="Gene3D" id="3.10.100.10">
    <property type="entry name" value="Mannose-Binding Protein A, subunit A"/>
    <property type="match status" value="1"/>
</dbReference>
<dbReference type="OMA" id="VKKETWI"/>
<dbReference type="GO" id="GO:0030246">
    <property type="term" value="F:carbohydrate binding"/>
    <property type="evidence" value="ECO:0000318"/>
    <property type="project" value="GO_Central"/>
</dbReference>
<evidence type="ECO:0000259" key="2">
    <source>
        <dbReference type="PROSITE" id="PS50041"/>
    </source>
</evidence>
<gene>
    <name evidence="3" type="ORF">NEMVEDRAFT_v1g197952</name>
</gene>
<dbReference type="InterPro" id="IPR016186">
    <property type="entry name" value="C-type_lectin-like/link_sf"/>
</dbReference>
<dbReference type="GO" id="GO:0009897">
    <property type="term" value="C:external side of plasma membrane"/>
    <property type="evidence" value="ECO:0000318"/>
    <property type="project" value="GO_Central"/>
</dbReference>
<dbReference type="InterPro" id="IPR001304">
    <property type="entry name" value="C-type_lectin-like"/>
</dbReference>
<reference evidence="3 4" key="1">
    <citation type="journal article" date="2007" name="Science">
        <title>Sea anemone genome reveals ancestral eumetazoan gene repertoire and genomic organization.</title>
        <authorList>
            <person name="Putnam N.H."/>
            <person name="Srivastava M."/>
            <person name="Hellsten U."/>
            <person name="Dirks B."/>
            <person name="Chapman J."/>
            <person name="Salamov A."/>
            <person name="Terry A."/>
            <person name="Shapiro H."/>
            <person name="Lindquist E."/>
            <person name="Kapitonov V.V."/>
            <person name="Jurka J."/>
            <person name="Genikhovich G."/>
            <person name="Grigoriev I.V."/>
            <person name="Lucas S.M."/>
            <person name="Steele R.E."/>
            <person name="Finnerty J.R."/>
            <person name="Technau U."/>
            <person name="Martindale M.Q."/>
            <person name="Rokhsar D.S."/>
        </authorList>
    </citation>
    <scope>NUCLEOTIDE SEQUENCE [LARGE SCALE GENOMIC DNA]</scope>
    <source>
        <strain evidence="4">CH2 X CH6</strain>
    </source>
</reference>
<sequence length="204" mass="22830">MAHAVLWCCLLISVGSLSSTQAYLGVTWYWQRWCRQNATSMIYETVKRTARDVSFIKAHIEAENVPSCLPGWVKFKSSCYIVLDVPTNKWTIARRACQALGGDLVKITSPQQNKFVADLGIKGTVLPFMWIGLHRGADASFLWVDGTTLTSSSYSAWYPPQPDNSGGHENCGHFLLSGKLARRWNDISCNNSYQFAIACQKKLD</sequence>
<evidence type="ECO:0000313" key="4">
    <source>
        <dbReference type="Proteomes" id="UP000001593"/>
    </source>
</evidence>
<keyword evidence="1" id="KW-0732">Signal</keyword>
<dbReference type="InParanoid" id="A7RJB3"/>
<dbReference type="PROSITE" id="PS50041">
    <property type="entry name" value="C_TYPE_LECTIN_2"/>
    <property type="match status" value="1"/>
</dbReference>
<dbReference type="HOGENOM" id="CLU_049894_10_2_1"/>
<dbReference type="PANTHER" id="PTHR22803">
    <property type="entry name" value="MANNOSE, PHOSPHOLIPASE, LECTIN RECEPTOR RELATED"/>
    <property type="match status" value="1"/>
</dbReference>
<dbReference type="EMBL" id="DS469513">
    <property type="protein sequence ID" value="EDO48551.1"/>
    <property type="molecule type" value="Genomic_DNA"/>
</dbReference>
<keyword evidence="4" id="KW-1185">Reference proteome</keyword>
<protein>
    <recommendedName>
        <fullName evidence="2">C-type lectin domain-containing protein</fullName>
    </recommendedName>
</protein>
<dbReference type="PhylomeDB" id="A7RJB3"/>
<feature type="signal peptide" evidence="1">
    <location>
        <begin position="1"/>
        <end position="22"/>
    </location>
</feature>
<dbReference type="GO" id="GO:0038187">
    <property type="term" value="F:pattern recognition receptor activity"/>
    <property type="evidence" value="ECO:0000318"/>
    <property type="project" value="GO_Central"/>
</dbReference>
<dbReference type="eggNOG" id="KOG4297">
    <property type="taxonomic scope" value="Eukaryota"/>
</dbReference>
<feature type="chain" id="PRO_5002711332" description="C-type lectin domain-containing protein" evidence="1">
    <location>
        <begin position="23"/>
        <end position="204"/>
    </location>
</feature>
<dbReference type="InterPro" id="IPR016187">
    <property type="entry name" value="CTDL_fold"/>
</dbReference>
<name>A7RJB3_NEMVE</name>
<dbReference type="Proteomes" id="UP000001593">
    <property type="component" value="Unassembled WGS sequence"/>
</dbReference>
<evidence type="ECO:0000256" key="1">
    <source>
        <dbReference type="SAM" id="SignalP"/>
    </source>
</evidence>
<organism evidence="3 4">
    <name type="scientific">Nematostella vectensis</name>
    <name type="common">Starlet sea anemone</name>
    <dbReference type="NCBI Taxonomy" id="45351"/>
    <lineage>
        <taxon>Eukaryota</taxon>
        <taxon>Metazoa</taxon>
        <taxon>Cnidaria</taxon>
        <taxon>Anthozoa</taxon>
        <taxon>Hexacorallia</taxon>
        <taxon>Actiniaria</taxon>
        <taxon>Edwardsiidae</taxon>
        <taxon>Nematostella</taxon>
    </lineage>
</organism>
<dbReference type="Pfam" id="PF00059">
    <property type="entry name" value="Lectin_C"/>
    <property type="match status" value="1"/>
</dbReference>
<dbReference type="GO" id="GO:0006955">
    <property type="term" value="P:immune response"/>
    <property type="evidence" value="ECO:0000318"/>
    <property type="project" value="GO_Central"/>
</dbReference>
<dbReference type="AlphaFoldDB" id="A7RJB3"/>
<evidence type="ECO:0000313" key="3">
    <source>
        <dbReference type="EMBL" id="EDO48551.1"/>
    </source>
</evidence>